<feature type="domain" description="HNH" evidence="1">
    <location>
        <begin position="239"/>
        <end position="276"/>
    </location>
</feature>
<dbReference type="RefSeq" id="WP_115490687.1">
    <property type="nucleotide sequence ID" value="NZ_JACHWW010000001.1"/>
</dbReference>
<name>A0A395LHP5_9SPHN</name>
<sequence>MDEITLYKLAPTDDRLIDAVLEFDRIAETASAVILHSRSGGPPRNSEYPEALGRIVAKLVEQNRISAVLIDSSRHAALPRAQRLLFAGEDLADMSAGDAAGAIRQALLKFGQASDTKGGNSTKRVRIETTFPLHSLITSLHVHKVGSRRVETPSNKPVSRKETQQLLGSVPHTEEEVACVENEVRMVAHFRTERSRSSHLPKKKREAVRASNGGRLRCESESCAVDWYTVFPKHIADSVFEVHHRVPLSSDENPVINTIADLQVLCACCHRAEHRKLASL</sequence>
<keyword evidence="3" id="KW-1185">Reference proteome</keyword>
<comment type="caution">
    <text evidence="2">The sequence shown here is derived from an EMBL/GenBank/DDBJ whole genome shotgun (WGS) entry which is preliminary data.</text>
</comment>
<dbReference type="Pfam" id="PF01844">
    <property type="entry name" value="HNH"/>
    <property type="match status" value="1"/>
</dbReference>
<dbReference type="OrthoDB" id="9802640at2"/>
<dbReference type="GO" id="GO:0008270">
    <property type="term" value="F:zinc ion binding"/>
    <property type="evidence" value="ECO:0007669"/>
    <property type="project" value="InterPro"/>
</dbReference>
<dbReference type="GO" id="GO:0003676">
    <property type="term" value="F:nucleic acid binding"/>
    <property type="evidence" value="ECO:0007669"/>
    <property type="project" value="InterPro"/>
</dbReference>
<dbReference type="GO" id="GO:0004519">
    <property type="term" value="F:endonuclease activity"/>
    <property type="evidence" value="ECO:0007669"/>
    <property type="project" value="InterPro"/>
</dbReference>
<evidence type="ECO:0000259" key="1">
    <source>
        <dbReference type="Pfam" id="PF01844"/>
    </source>
</evidence>
<dbReference type="AlphaFoldDB" id="A0A395LHP5"/>
<dbReference type="InterPro" id="IPR003615">
    <property type="entry name" value="HNH_nuc"/>
</dbReference>
<dbReference type="CDD" id="cd00085">
    <property type="entry name" value="HNHc"/>
    <property type="match status" value="1"/>
</dbReference>
<protein>
    <recommendedName>
        <fullName evidence="1">HNH domain-containing protein</fullName>
    </recommendedName>
</protein>
<accession>A0A395LHP5</accession>
<gene>
    <name evidence="2" type="ORF">DL238_01750</name>
</gene>
<dbReference type="EMBL" id="QRBB01000001">
    <property type="protein sequence ID" value="RDS76456.1"/>
    <property type="molecule type" value="Genomic_DNA"/>
</dbReference>
<dbReference type="Proteomes" id="UP000254101">
    <property type="component" value="Unassembled WGS sequence"/>
</dbReference>
<dbReference type="InterPro" id="IPR002711">
    <property type="entry name" value="HNH"/>
</dbReference>
<evidence type="ECO:0000313" key="2">
    <source>
        <dbReference type="EMBL" id="RDS76456.1"/>
    </source>
</evidence>
<reference evidence="2 3" key="1">
    <citation type="submission" date="2018-07" db="EMBL/GenBank/DDBJ databases">
        <title>Erythrobacter nanhaiensis sp. nov., a novel member of the genus Erythrobacter isolated from the South China Sea.</title>
        <authorList>
            <person name="Chen X."/>
            <person name="Liu J."/>
        </authorList>
    </citation>
    <scope>NUCLEOTIDE SEQUENCE [LARGE SCALE GENOMIC DNA]</scope>
    <source>
        <strain evidence="2 3">S-5</strain>
    </source>
</reference>
<evidence type="ECO:0000313" key="3">
    <source>
        <dbReference type="Proteomes" id="UP000254101"/>
    </source>
</evidence>
<organism evidence="2 3">
    <name type="scientific">Alteriqipengyuania lutimaris</name>
    <dbReference type="NCBI Taxonomy" id="1538146"/>
    <lineage>
        <taxon>Bacteria</taxon>
        <taxon>Pseudomonadati</taxon>
        <taxon>Pseudomonadota</taxon>
        <taxon>Alphaproteobacteria</taxon>
        <taxon>Sphingomonadales</taxon>
        <taxon>Erythrobacteraceae</taxon>
        <taxon>Alteriqipengyuania</taxon>
    </lineage>
</organism>
<proteinExistence type="predicted"/>